<dbReference type="RefSeq" id="XP_038982430.1">
    <property type="nucleotide sequence ID" value="XM_039126502.1"/>
</dbReference>
<name>A0A8B9A6Z5_PHODC</name>
<dbReference type="OrthoDB" id="993453at2759"/>
<dbReference type="GeneID" id="120110808"/>
<protein>
    <submittedName>
        <fullName evidence="4">Uncharacterized protein LOC120110808</fullName>
    </submittedName>
</protein>
<feature type="transmembrane region" description="Helical" evidence="2">
    <location>
        <begin position="49"/>
        <end position="66"/>
    </location>
</feature>
<reference evidence="4" key="2">
    <citation type="submission" date="2025-08" db="UniProtKB">
        <authorList>
            <consortium name="RefSeq"/>
        </authorList>
    </citation>
    <scope>IDENTIFICATION</scope>
    <source>
        <tissue evidence="4">Young leaves</tissue>
    </source>
</reference>
<keyword evidence="2" id="KW-0472">Membrane</keyword>
<gene>
    <name evidence="4" type="primary">LOC120110808</name>
</gene>
<evidence type="ECO:0000313" key="4">
    <source>
        <dbReference type="RefSeq" id="XP_038982430.1"/>
    </source>
</evidence>
<dbReference type="Proteomes" id="UP000228380">
    <property type="component" value="Chromosome 1"/>
</dbReference>
<evidence type="ECO:0000256" key="2">
    <source>
        <dbReference type="SAM" id="Phobius"/>
    </source>
</evidence>
<feature type="coiled-coil region" evidence="1">
    <location>
        <begin position="176"/>
        <end position="217"/>
    </location>
</feature>
<accession>A0A8B9A6Z5</accession>
<dbReference type="KEGG" id="pda:120110808"/>
<dbReference type="AlphaFoldDB" id="A0A8B9A6Z5"/>
<organism evidence="3 4">
    <name type="scientific">Phoenix dactylifera</name>
    <name type="common">Date palm</name>
    <dbReference type="NCBI Taxonomy" id="42345"/>
    <lineage>
        <taxon>Eukaryota</taxon>
        <taxon>Viridiplantae</taxon>
        <taxon>Streptophyta</taxon>
        <taxon>Embryophyta</taxon>
        <taxon>Tracheophyta</taxon>
        <taxon>Spermatophyta</taxon>
        <taxon>Magnoliopsida</taxon>
        <taxon>Liliopsida</taxon>
        <taxon>Arecaceae</taxon>
        <taxon>Coryphoideae</taxon>
        <taxon>Phoeniceae</taxon>
        <taxon>Phoenix</taxon>
    </lineage>
</organism>
<evidence type="ECO:0000256" key="1">
    <source>
        <dbReference type="SAM" id="Coils"/>
    </source>
</evidence>
<reference evidence="3" key="1">
    <citation type="journal article" date="2019" name="Nat. Commun.">
        <title>Genome-wide association mapping of date palm fruit traits.</title>
        <authorList>
            <person name="Hazzouri K.M."/>
            <person name="Gros-Balthazard M."/>
            <person name="Flowers J.M."/>
            <person name="Copetti D."/>
            <person name="Lemansour A."/>
            <person name="Lebrun M."/>
            <person name="Masmoudi K."/>
            <person name="Ferrand S."/>
            <person name="Dhar M.I."/>
            <person name="Fresquez Z.A."/>
            <person name="Rosas U."/>
            <person name="Zhang J."/>
            <person name="Talag J."/>
            <person name="Lee S."/>
            <person name="Kudrna D."/>
            <person name="Powell R.F."/>
            <person name="Leitch I.J."/>
            <person name="Krueger R.R."/>
            <person name="Wing R.A."/>
            <person name="Amiri K.M.A."/>
            <person name="Purugganan M.D."/>
        </authorList>
    </citation>
    <scope>NUCLEOTIDE SEQUENCE [LARGE SCALE GENOMIC DNA]</scope>
    <source>
        <strain evidence="3">cv. Khalas</strain>
    </source>
</reference>
<sequence length="352" mass="39724">MGVSSNQPIHISPLLRKTKIERERDQCQKCPSASPGNLHLHQSLKKKNLSLFSNSGFIWASFGFCLGQTFHTQGKRERKRKQGEGTFPFLALSLAARLYISIISSQSLIGTTSHKSLLLRLLSLHISFLLSLFWFGREGGEEKMMRKGRKVPLVESSPSSSSYMAAGEEARARFKYQGLLQEYEELVKETEAKKKKLQRTKQKKLRLFAEVKFLRRKYRSLLKNPSQATLYRLKKQSRKMPSTSVCIYEQPNPIVGSEIPAKDRNHRVAEAAAPSTSTAIDLNQISLPNGEEMEEFQVGWEPLKLGKSKRGSTDGEGGANDLKLSICRDVGNNSNRVGKRKISWQDQVALRV</sequence>
<feature type="transmembrane region" description="Helical" evidence="2">
    <location>
        <begin position="87"/>
        <end position="105"/>
    </location>
</feature>
<keyword evidence="2" id="KW-1133">Transmembrane helix</keyword>
<feature type="transmembrane region" description="Helical" evidence="2">
    <location>
        <begin position="117"/>
        <end position="136"/>
    </location>
</feature>
<dbReference type="PANTHER" id="PTHR34807">
    <property type="entry name" value="OS08G0270800 PROTEIN"/>
    <property type="match status" value="1"/>
</dbReference>
<keyword evidence="2" id="KW-0812">Transmembrane</keyword>
<proteinExistence type="predicted"/>
<evidence type="ECO:0000313" key="3">
    <source>
        <dbReference type="Proteomes" id="UP000228380"/>
    </source>
</evidence>
<keyword evidence="3" id="KW-1185">Reference proteome</keyword>
<keyword evidence="1" id="KW-0175">Coiled coil</keyword>
<dbReference type="PANTHER" id="PTHR34807:SF3">
    <property type="entry name" value="OS08G0270800 PROTEIN"/>
    <property type="match status" value="1"/>
</dbReference>